<sequence length="208" mass="22828">MFKPFTQLFVALIAAVTLAGCSESNEPQAGVQYEVLPVALTEYDLSPVTEIFSLNCGHCRTMESAIPEIESLTNQKIGKVHVTFNESAQISAMIFYTAVMQLNDTPDHAFMEDLFAAVQMGGDATPEARQQALETAFTSRGLVSPYQLEKEQQVALFEYVQKAEEISVKGQINSVPTFIVNGKYQVLTAGHQDLEGIGKTINFLLTQP</sequence>
<comment type="caution">
    <text evidence="5">The sequence shown here is derived from an EMBL/GenBank/DDBJ whole genome shotgun (WGS) entry which is preliminary data.</text>
</comment>
<dbReference type="InterPro" id="IPR012336">
    <property type="entry name" value="Thioredoxin-like_fold"/>
</dbReference>
<dbReference type="SUPFAM" id="SSF52833">
    <property type="entry name" value="Thioredoxin-like"/>
    <property type="match status" value="1"/>
</dbReference>
<feature type="chain" id="PRO_5001627518" description="Thioredoxin-like fold domain-containing protein" evidence="3">
    <location>
        <begin position="20"/>
        <end position="208"/>
    </location>
</feature>
<gene>
    <name evidence="5" type="ORF">VFDL14_20800</name>
</gene>
<dbReference type="RefSeq" id="WP_032552688.1">
    <property type="nucleotide sequence ID" value="NZ_JFFR01000027.1"/>
</dbReference>
<evidence type="ECO:0000256" key="1">
    <source>
        <dbReference type="ARBA" id="ARBA00022729"/>
    </source>
</evidence>
<proteinExistence type="predicted"/>
<evidence type="ECO:0000256" key="3">
    <source>
        <dbReference type="SAM" id="SignalP"/>
    </source>
</evidence>
<dbReference type="AlphaFoldDB" id="A0A066UT11"/>
<keyword evidence="1 3" id="KW-0732">Signal</keyword>
<name>A0A066UT11_9VIBR</name>
<evidence type="ECO:0000259" key="4">
    <source>
        <dbReference type="Pfam" id="PF13462"/>
    </source>
</evidence>
<feature type="domain" description="Thioredoxin-like fold" evidence="4">
    <location>
        <begin position="48"/>
        <end position="201"/>
    </location>
</feature>
<feature type="signal peptide" evidence="3">
    <location>
        <begin position="1"/>
        <end position="19"/>
    </location>
</feature>
<dbReference type="EMBL" id="JFFR01000027">
    <property type="protein sequence ID" value="KDN27333.1"/>
    <property type="molecule type" value="Genomic_DNA"/>
</dbReference>
<reference evidence="5 6" key="1">
    <citation type="submission" date="2014-02" db="EMBL/GenBank/DDBJ databases">
        <title>Vibrio fortis Dalian14 Genome Sequencing.</title>
        <authorList>
            <person name="Wang Y."/>
            <person name="Song L."/>
            <person name="Liu G."/>
            <person name="Ding J."/>
        </authorList>
    </citation>
    <scope>NUCLEOTIDE SEQUENCE [LARGE SCALE GENOMIC DNA]</scope>
    <source>
        <strain evidence="5 6">Dalian14</strain>
    </source>
</reference>
<dbReference type="CDD" id="cd03019">
    <property type="entry name" value="DsbA_DsbA"/>
    <property type="match status" value="1"/>
</dbReference>
<dbReference type="PROSITE" id="PS51257">
    <property type="entry name" value="PROKAR_LIPOPROTEIN"/>
    <property type="match status" value="1"/>
</dbReference>
<dbReference type="PANTHER" id="PTHR35891">
    <property type="entry name" value="THIOL:DISULFIDE INTERCHANGE PROTEIN DSBA"/>
    <property type="match status" value="1"/>
</dbReference>
<evidence type="ECO:0000256" key="2">
    <source>
        <dbReference type="ARBA" id="ARBA00023284"/>
    </source>
</evidence>
<keyword evidence="6" id="KW-1185">Reference proteome</keyword>
<dbReference type="InterPro" id="IPR023205">
    <property type="entry name" value="DsbA/DsbL"/>
</dbReference>
<organism evidence="5 6">
    <name type="scientific">Vibrio fortis</name>
    <dbReference type="NCBI Taxonomy" id="212667"/>
    <lineage>
        <taxon>Bacteria</taxon>
        <taxon>Pseudomonadati</taxon>
        <taxon>Pseudomonadota</taxon>
        <taxon>Gammaproteobacteria</taxon>
        <taxon>Vibrionales</taxon>
        <taxon>Vibrionaceae</taxon>
        <taxon>Vibrio</taxon>
    </lineage>
</organism>
<evidence type="ECO:0000313" key="6">
    <source>
        <dbReference type="Proteomes" id="UP000027219"/>
    </source>
</evidence>
<dbReference type="Proteomes" id="UP000027219">
    <property type="component" value="Unassembled WGS sequence"/>
</dbReference>
<dbReference type="InterPro" id="IPR050824">
    <property type="entry name" value="Thiol_disulfide_DsbA"/>
</dbReference>
<dbReference type="InterPro" id="IPR017937">
    <property type="entry name" value="Thioredoxin_CS"/>
</dbReference>
<keyword evidence="2" id="KW-0676">Redox-active center</keyword>
<dbReference type="InterPro" id="IPR036249">
    <property type="entry name" value="Thioredoxin-like_sf"/>
</dbReference>
<dbReference type="Gene3D" id="3.40.30.10">
    <property type="entry name" value="Glutaredoxin"/>
    <property type="match status" value="1"/>
</dbReference>
<accession>A0A066UT11</accession>
<dbReference type="Pfam" id="PF13462">
    <property type="entry name" value="Thioredoxin_4"/>
    <property type="match status" value="1"/>
</dbReference>
<dbReference type="PROSITE" id="PS00194">
    <property type="entry name" value="THIOREDOXIN_1"/>
    <property type="match status" value="1"/>
</dbReference>
<protein>
    <recommendedName>
        <fullName evidence="4">Thioredoxin-like fold domain-containing protein</fullName>
    </recommendedName>
</protein>
<evidence type="ECO:0000313" key="5">
    <source>
        <dbReference type="EMBL" id="KDN27333.1"/>
    </source>
</evidence>
<dbReference type="OrthoDB" id="6397986at2"/>
<dbReference type="STRING" id="212667.VFDL14_20800"/>
<dbReference type="PANTHER" id="PTHR35891:SF2">
    <property type="entry name" value="THIOL:DISULFIDE INTERCHANGE PROTEIN DSBA"/>
    <property type="match status" value="1"/>
</dbReference>